<reference evidence="1 2" key="1">
    <citation type="submission" date="2013-01" db="EMBL/GenBank/DDBJ databases">
        <authorList>
            <person name="Harkins D.M."/>
            <person name="Durkin A.S."/>
            <person name="Brinkac L.M."/>
            <person name="Haft D.H."/>
            <person name="Selengut J.D."/>
            <person name="Sanka R."/>
            <person name="DePew J."/>
            <person name="Purushe J."/>
            <person name="Hospenthal D.R."/>
            <person name="Murray C.K."/>
            <person name="Pimentel G."/>
            <person name="Wasfy M."/>
            <person name="Parker T."/>
            <person name="Miller R.S."/>
            <person name="Vinetz J.M."/>
            <person name="Sutton G.G."/>
            <person name="Nierman W.C."/>
            <person name="Fouts D.E."/>
        </authorList>
    </citation>
    <scope>NUCLEOTIDE SEQUENCE [LARGE SCALE GENOMIC DNA]</scope>
    <source>
        <strain evidence="1 2">2006001854</strain>
    </source>
</reference>
<gene>
    <name evidence="1" type="ORF">LEP1GSC037_3385</name>
</gene>
<evidence type="ECO:0000313" key="1">
    <source>
        <dbReference type="EMBL" id="EMM82703.1"/>
    </source>
</evidence>
<comment type="caution">
    <text evidence="1">The sequence shown here is derived from an EMBL/GenBank/DDBJ whole genome shotgun (WGS) entry which is preliminary data.</text>
</comment>
<sequence length="45" mass="5148">MAPKVKSSEDSCFLLVFRTSILFTTYSTTKIIYQNSDLKKLLSKT</sequence>
<dbReference type="Proteomes" id="UP000012128">
    <property type="component" value="Unassembled WGS sequence"/>
</dbReference>
<proteinExistence type="predicted"/>
<dbReference type="AlphaFoldDB" id="M6GCL4"/>
<organism evidence="1 2">
    <name type="scientific">Leptospira interrogans str. 2006001854</name>
    <dbReference type="NCBI Taxonomy" id="1001590"/>
    <lineage>
        <taxon>Bacteria</taxon>
        <taxon>Pseudomonadati</taxon>
        <taxon>Spirochaetota</taxon>
        <taxon>Spirochaetia</taxon>
        <taxon>Leptospirales</taxon>
        <taxon>Leptospiraceae</taxon>
        <taxon>Leptospira</taxon>
    </lineage>
</organism>
<evidence type="ECO:0000313" key="2">
    <source>
        <dbReference type="Proteomes" id="UP000012128"/>
    </source>
</evidence>
<name>M6GCL4_LEPIR</name>
<accession>M6GCL4</accession>
<protein>
    <submittedName>
        <fullName evidence="1">Uncharacterized protein</fullName>
    </submittedName>
</protein>
<dbReference type="EMBL" id="AFLW02000079">
    <property type="protein sequence ID" value="EMM82703.1"/>
    <property type="molecule type" value="Genomic_DNA"/>
</dbReference>